<accession>A0A850EIG0</accession>
<keyword evidence="1" id="KW-1133">Transmembrane helix</keyword>
<sequence>MGPDPSWMFDFAGTVIPIFLVVMVGIVAISAGRGLLQWSRNNSSPMLTTSAHIVSKRSEIRHQQLQDEGGSSRTSTTYYYLTYELEDGTRMEFKVNGTEYGMSVEGDRGQLSYQGTRYHGFQRQPSFTSAGHS</sequence>
<dbReference type="AlphaFoldDB" id="A0A850EIG0"/>
<protein>
    <submittedName>
        <fullName evidence="2">DUF2500 domain-containing protein</fullName>
    </submittedName>
</protein>
<proteinExistence type="predicted"/>
<evidence type="ECO:0000256" key="1">
    <source>
        <dbReference type="SAM" id="Phobius"/>
    </source>
</evidence>
<organism evidence="2 3">
    <name type="scientific">Paenibacillus agri</name>
    <dbReference type="NCBI Taxonomy" id="2744309"/>
    <lineage>
        <taxon>Bacteria</taxon>
        <taxon>Bacillati</taxon>
        <taxon>Bacillota</taxon>
        <taxon>Bacilli</taxon>
        <taxon>Bacillales</taxon>
        <taxon>Paenibacillaceae</taxon>
        <taxon>Paenibacillus</taxon>
    </lineage>
</organism>
<dbReference type="InterPro" id="IPR019635">
    <property type="entry name" value="DUF2500"/>
</dbReference>
<keyword evidence="1" id="KW-0472">Membrane</keyword>
<evidence type="ECO:0000313" key="3">
    <source>
        <dbReference type="Proteomes" id="UP000564806"/>
    </source>
</evidence>
<dbReference type="Pfam" id="PF10694">
    <property type="entry name" value="DUF2500"/>
    <property type="match status" value="1"/>
</dbReference>
<comment type="caution">
    <text evidence="2">The sequence shown here is derived from an EMBL/GenBank/DDBJ whole genome shotgun (WGS) entry which is preliminary data.</text>
</comment>
<keyword evidence="3" id="KW-1185">Reference proteome</keyword>
<name>A0A850EIG0_9BACL</name>
<gene>
    <name evidence="2" type="ORF">HPT30_03850</name>
</gene>
<dbReference type="EMBL" id="JABWCS010000187">
    <property type="protein sequence ID" value="NUU59489.1"/>
    <property type="molecule type" value="Genomic_DNA"/>
</dbReference>
<evidence type="ECO:0000313" key="2">
    <source>
        <dbReference type="EMBL" id="NUU59489.1"/>
    </source>
</evidence>
<dbReference type="Gene3D" id="2.40.50.660">
    <property type="match status" value="1"/>
</dbReference>
<feature type="transmembrane region" description="Helical" evidence="1">
    <location>
        <begin position="12"/>
        <end position="36"/>
    </location>
</feature>
<keyword evidence="1" id="KW-0812">Transmembrane</keyword>
<dbReference type="Proteomes" id="UP000564806">
    <property type="component" value="Unassembled WGS sequence"/>
</dbReference>
<reference evidence="2" key="1">
    <citation type="submission" date="2020-06" db="EMBL/GenBank/DDBJ databases">
        <title>Paenibacillus sp. nov., isolated from soil.</title>
        <authorList>
            <person name="Seo Y.L."/>
        </authorList>
    </citation>
    <scope>NUCLEOTIDE SEQUENCE [LARGE SCALE GENOMIC DNA]</scope>
    <source>
        <strain evidence="2">JW14</strain>
    </source>
</reference>
<dbReference type="RefSeq" id="WP_175370187.1">
    <property type="nucleotide sequence ID" value="NZ_JABWCS010000187.1"/>
</dbReference>